<dbReference type="STRING" id="702745.SAMN05421818_11211"/>
<dbReference type="Proteomes" id="UP000243588">
    <property type="component" value="Unassembled WGS sequence"/>
</dbReference>
<dbReference type="EMBL" id="FNDQ01000012">
    <property type="protein sequence ID" value="SDH72034.1"/>
    <property type="molecule type" value="Genomic_DNA"/>
</dbReference>
<dbReference type="Pfam" id="PF12704">
    <property type="entry name" value="MacB_PCD"/>
    <property type="match status" value="1"/>
</dbReference>
<evidence type="ECO:0000256" key="3">
    <source>
        <dbReference type="ARBA" id="ARBA00022692"/>
    </source>
</evidence>
<feature type="transmembrane region" description="Helical" evidence="7">
    <location>
        <begin position="370"/>
        <end position="396"/>
    </location>
</feature>
<evidence type="ECO:0000313" key="10">
    <source>
        <dbReference type="EMBL" id="SDH72034.1"/>
    </source>
</evidence>
<dbReference type="Pfam" id="PF02687">
    <property type="entry name" value="FtsX"/>
    <property type="match status" value="1"/>
</dbReference>
<gene>
    <name evidence="10" type="ORF">SAMN05421818_11211</name>
</gene>
<accession>A0A1G8EQ96</accession>
<feature type="transmembrane region" description="Helical" evidence="7">
    <location>
        <begin position="20"/>
        <end position="47"/>
    </location>
</feature>
<evidence type="ECO:0000259" key="9">
    <source>
        <dbReference type="Pfam" id="PF12704"/>
    </source>
</evidence>
<evidence type="ECO:0000256" key="1">
    <source>
        <dbReference type="ARBA" id="ARBA00004651"/>
    </source>
</evidence>
<feature type="transmembrane region" description="Helical" evidence="7">
    <location>
        <begin position="335"/>
        <end position="364"/>
    </location>
</feature>
<dbReference type="RefSeq" id="WP_090408606.1">
    <property type="nucleotide sequence ID" value="NZ_FNDQ01000012.1"/>
</dbReference>
<keyword evidence="11" id="KW-1185">Reference proteome</keyword>
<keyword evidence="4 7" id="KW-1133">Transmembrane helix</keyword>
<feature type="transmembrane region" description="Helical" evidence="7">
    <location>
        <begin position="289"/>
        <end position="314"/>
    </location>
</feature>
<dbReference type="GO" id="GO:0022857">
    <property type="term" value="F:transmembrane transporter activity"/>
    <property type="evidence" value="ECO:0007669"/>
    <property type="project" value="TreeGrafter"/>
</dbReference>
<dbReference type="InterPro" id="IPR025857">
    <property type="entry name" value="MacB_PCD"/>
</dbReference>
<feature type="domain" description="MacB-like periplasmic core" evidence="9">
    <location>
        <begin position="23"/>
        <end position="230"/>
    </location>
</feature>
<dbReference type="InterPro" id="IPR003838">
    <property type="entry name" value="ABC3_permease_C"/>
</dbReference>
<evidence type="ECO:0000313" key="11">
    <source>
        <dbReference type="Proteomes" id="UP000243588"/>
    </source>
</evidence>
<comment type="similarity">
    <text evidence="6">Belongs to the ABC-4 integral membrane protein family.</text>
</comment>
<dbReference type="PANTHER" id="PTHR30572:SF4">
    <property type="entry name" value="ABC TRANSPORTER PERMEASE YTRF"/>
    <property type="match status" value="1"/>
</dbReference>
<evidence type="ECO:0000256" key="4">
    <source>
        <dbReference type="ARBA" id="ARBA00022989"/>
    </source>
</evidence>
<name>A0A1G8EQ96_9FLAO</name>
<dbReference type="InterPro" id="IPR050250">
    <property type="entry name" value="Macrolide_Exporter_MacB"/>
</dbReference>
<organism evidence="10 11">
    <name type="scientific">Myroides phaeus</name>
    <dbReference type="NCBI Taxonomy" id="702745"/>
    <lineage>
        <taxon>Bacteria</taxon>
        <taxon>Pseudomonadati</taxon>
        <taxon>Bacteroidota</taxon>
        <taxon>Flavobacteriia</taxon>
        <taxon>Flavobacteriales</taxon>
        <taxon>Flavobacteriaceae</taxon>
        <taxon>Myroides</taxon>
    </lineage>
</organism>
<protein>
    <submittedName>
        <fullName evidence="10">Putative ABC transport system permease protein</fullName>
    </submittedName>
</protein>
<keyword evidence="2" id="KW-1003">Cell membrane</keyword>
<keyword evidence="5 7" id="KW-0472">Membrane</keyword>
<reference evidence="11" key="1">
    <citation type="submission" date="2016-10" db="EMBL/GenBank/DDBJ databases">
        <authorList>
            <person name="Varghese N."/>
            <person name="Submissions S."/>
        </authorList>
    </citation>
    <scope>NUCLEOTIDE SEQUENCE [LARGE SCALE GENOMIC DNA]</scope>
    <source>
        <strain evidence="11">DSM 23313</strain>
    </source>
</reference>
<evidence type="ECO:0000256" key="2">
    <source>
        <dbReference type="ARBA" id="ARBA00022475"/>
    </source>
</evidence>
<feature type="domain" description="ABC3 transporter permease C-terminal" evidence="8">
    <location>
        <begin position="293"/>
        <end position="406"/>
    </location>
</feature>
<evidence type="ECO:0000256" key="6">
    <source>
        <dbReference type="ARBA" id="ARBA00038076"/>
    </source>
</evidence>
<evidence type="ECO:0000256" key="5">
    <source>
        <dbReference type="ARBA" id="ARBA00023136"/>
    </source>
</evidence>
<sequence>MIKLSLENIRIALTSIKSQILRTCITIFIIAIGIWALVGILSVVSALKNTILTDFASMGANTFTISQYDVAGKMAKNKSVQQVNPPITYAQAQSFKEDYAFPLSTVSISFQAATNIEVKNDMMKTDPEISVLGCDENYLSNSGIKVENGRNFSYTDIVNNHFVCVVGSDFSKKMFKDFSPINQIISIRGYKFKIIGILKEQGSTFGQNEDQRVFIPIQIARTIFNASNINYELKVSLLQDHLLDQATDQAILDFRNIRRLSPAHKSNFGIERSDDMIRSMLTQVNMLNVAAWVIGLITILGSSIALMNIMLVSVTERTREIGVRKSLGAKRKTIALQFFTETVIIGQLGGLIGTLLGILTAFGLSKAMNFYFVIPWTAIIAAFVTTFIVAVISGLYPAVKAAKLDPVEALRYE</sequence>
<dbReference type="GO" id="GO:0005886">
    <property type="term" value="C:plasma membrane"/>
    <property type="evidence" value="ECO:0007669"/>
    <property type="project" value="UniProtKB-SubCell"/>
</dbReference>
<keyword evidence="3 7" id="KW-0812">Transmembrane</keyword>
<dbReference type="PANTHER" id="PTHR30572">
    <property type="entry name" value="MEMBRANE COMPONENT OF TRANSPORTER-RELATED"/>
    <property type="match status" value="1"/>
</dbReference>
<comment type="subcellular location">
    <subcellularLocation>
        <location evidence="1">Cell membrane</location>
        <topology evidence="1">Multi-pass membrane protein</topology>
    </subcellularLocation>
</comment>
<proteinExistence type="inferred from homology"/>
<evidence type="ECO:0000259" key="8">
    <source>
        <dbReference type="Pfam" id="PF02687"/>
    </source>
</evidence>
<dbReference type="AlphaFoldDB" id="A0A1G8EQ96"/>
<evidence type="ECO:0000256" key="7">
    <source>
        <dbReference type="SAM" id="Phobius"/>
    </source>
</evidence>